<reference evidence="3" key="1">
    <citation type="journal article" date="2019" name="Int. J. Syst. Evol. Microbiol.">
        <title>The Global Catalogue of Microorganisms (GCM) 10K type strain sequencing project: providing services to taxonomists for standard genome sequencing and annotation.</title>
        <authorList>
            <consortium name="The Broad Institute Genomics Platform"/>
            <consortium name="The Broad Institute Genome Sequencing Center for Infectious Disease"/>
            <person name="Wu L."/>
            <person name="Ma J."/>
        </authorList>
    </citation>
    <scope>NUCLEOTIDE SEQUENCE [LARGE SCALE GENOMIC DNA]</scope>
    <source>
        <strain evidence="3">KCTC 42447</strain>
    </source>
</reference>
<dbReference type="PANTHER" id="PTHR38037">
    <property type="entry name" value="ZN_PROTEASE DOMAIN-CONTAINING PROTEIN"/>
    <property type="match status" value="1"/>
</dbReference>
<comment type="caution">
    <text evidence="2">The sequence shown here is derived from an EMBL/GenBank/DDBJ whole genome shotgun (WGS) entry which is preliminary data.</text>
</comment>
<evidence type="ECO:0000313" key="2">
    <source>
        <dbReference type="EMBL" id="MFC3606997.1"/>
    </source>
</evidence>
<feature type="domain" description="Retropepsin-like aspartic endopeptidase" evidence="1">
    <location>
        <begin position="20"/>
        <end position="157"/>
    </location>
</feature>
<dbReference type="GO" id="GO:0008233">
    <property type="term" value="F:peptidase activity"/>
    <property type="evidence" value="ECO:0007669"/>
    <property type="project" value="UniProtKB-KW"/>
</dbReference>
<protein>
    <submittedName>
        <fullName evidence="2">ATP-dependent zinc protease</fullName>
    </submittedName>
</protein>
<keyword evidence="2" id="KW-0645">Protease</keyword>
<evidence type="ECO:0000313" key="3">
    <source>
        <dbReference type="Proteomes" id="UP001595630"/>
    </source>
</evidence>
<gene>
    <name evidence="2" type="ORF">ACFOMF_04270</name>
</gene>
<dbReference type="Pfam" id="PF05618">
    <property type="entry name" value="Zn_protease"/>
    <property type="match status" value="1"/>
</dbReference>
<proteinExistence type="predicted"/>
<name>A0ABV7T3S2_9GAMM</name>
<dbReference type="Gene3D" id="2.40.70.10">
    <property type="entry name" value="Acid Proteases"/>
    <property type="match status" value="1"/>
</dbReference>
<organism evidence="2 3">
    <name type="scientific">Stutzerimonas tarimensis</name>
    <dbReference type="NCBI Taxonomy" id="1507735"/>
    <lineage>
        <taxon>Bacteria</taxon>
        <taxon>Pseudomonadati</taxon>
        <taxon>Pseudomonadota</taxon>
        <taxon>Gammaproteobacteria</taxon>
        <taxon>Pseudomonadales</taxon>
        <taxon>Pseudomonadaceae</taxon>
        <taxon>Stutzerimonas</taxon>
    </lineage>
</organism>
<sequence>MLFSCLLFIPSLGLASGKTIFGLSEHVGLPDLGLQLPAKLDTGAQTASLSAWDIVHFRRDGERWVRFTLGLEDTDPVIVERPLARTSRIKRRAGDVAEDDKTYTSRPVIELDMCLGESLQRIEVNLTDRRRFEFPLLIGSSALTQFGALVDPSQNFAFHEPGCAVADTDE</sequence>
<accession>A0ABV7T3S2</accession>
<dbReference type="RefSeq" id="WP_386361809.1">
    <property type="nucleotide sequence ID" value="NZ_JBHRXZ010000012.1"/>
</dbReference>
<dbReference type="Proteomes" id="UP001595630">
    <property type="component" value="Unassembled WGS sequence"/>
</dbReference>
<dbReference type="SUPFAM" id="SSF50630">
    <property type="entry name" value="Acid proteases"/>
    <property type="match status" value="1"/>
</dbReference>
<dbReference type="InterPro" id="IPR008503">
    <property type="entry name" value="Asp_endopeptidase"/>
</dbReference>
<dbReference type="PANTHER" id="PTHR38037:SF2">
    <property type="entry name" value="ATP-DEPENDENT ZINC PROTEASE DOMAIN-CONTAINING PROTEIN-RELATED"/>
    <property type="match status" value="1"/>
</dbReference>
<dbReference type="GO" id="GO:0006508">
    <property type="term" value="P:proteolysis"/>
    <property type="evidence" value="ECO:0007669"/>
    <property type="project" value="UniProtKB-KW"/>
</dbReference>
<evidence type="ECO:0000259" key="1">
    <source>
        <dbReference type="Pfam" id="PF05618"/>
    </source>
</evidence>
<keyword evidence="3" id="KW-1185">Reference proteome</keyword>
<dbReference type="InterPro" id="IPR021109">
    <property type="entry name" value="Peptidase_aspartic_dom_sf"/>
</dbReference>
<dbReference type="EMBL" id="JBHRXZ010000012">
    <property type="protein sequence ID" value="MFC3606997.1"/>
    <property type="molecule type" value="Genomic_DNA"/>
</dbReference>
<keyword evidence="2" id="KW-0378">Hydrolase</keyword>